<evidence type="ECO:0000256" key="5">
    <source>
        <dbReference type="ARBA" id="ARBA00023012"/>
    </source>
</evidence>
<dbReference type="RefSeq" id="WP_073386902.1">
    <property type="nucleotide sequence ID" value="NZ_FQXK01000012.1"/>
</dbReference>
<dbReference type="InterPro" id="IPR001789">
    <property type="entry name" value="Sig_transdc_resp-reg_receiver"/>
</dbReference>
<evidence type="ECO:0000313" key="14">
    <source>
        <dbReference type="Proteomes" id="UP000184278"/>
    </source>
</evidence>
<dbReference type="InterPro" id="IPR018060">
    <property type="entry name" value="HTH_AraC"/>
</dbReference>
<comment type="function">
    <text evidence="9">May play the central regulatory role in sporulation. It may be an element of the effector pathway responsible for the activation of sporulation genes in response to nutritional stress. Spo0A may act in concert with spo0H (a sigma factor) to control the expression of some genes that are critical to the sporulation process.</text>
</comment>
<dbReference type="PROSITE" id="PS00041">
    <property type="entry name" value="HTH_ARAC_FAMILY_1"/>
    <property type="match status" value="1"/>
</dbReference>
<accession>A0A1M5YNW1</accession>
<evidence type="ECO:0000259" key="12">
    <source>
        <dbReference type="PROSITE" id="PS50110"/>
    </source>
</evidence>
<dbReference type="SMART" id="SM00342">
    <property type="entry name" value="HTH_ARAC"/>
    <property type="match status" value="1"/>
</dbReference>
<comment type="subcellular location">
    <subcellularLocation>
        <location evidence="1">Cytoplasm</location>
    </subcellularLocation>
</comment>
<evidence type="ECO:0000256" key="8">
    <source>
        <dbReference type="ARBA" id="ARBA00023163"/>
    </source>
</evidence>
<dbReference type="PRINTS" id="PR00032">
    <property type="entry name" value="HTHARAC"/>
</dbReference>
<feature type="modified residue" description="4-aspartylphosphate" evidence="10">
    <location>
        <position position="55"/>
    </location>
</feature>
<dbReference type="SUPFAM" id="SSF52172">
    <property type="entry name" value="CheY-like"/>
    <property type="match status" value="1"/>
</dbReference>
<dbReference type="PANTHER" id="PTHR42713">
    <property type="entry name" value="HISTIDINE KINASE-RELATED"/>
    <property type="match status" value="1"/>
</dbReference>
<protein>
    <recommendedName>
        <fullName evidence="2">Stage 0 sporulation protein A homolog</fullName>
    </recommendedName>
</protein>
<dbReference type="GO" id="GO:0043565">
    <property type="term" value="F:sequence-specific DNA binding"/>
    <property type="evidence" value="ECO:0007669"/>
    <property type="project" value="InterPro"/>
</dbReference>
<evidence type="ECO:0000256" key="6">
    <source>
        <dbReference type="ARBA" id="ARBA00023015"/>
    </source>
</evidence>
<sequence length="460" mass="52086">MHKVLLADDEPSITESMKSIIPWSDYDMEVCYTVNSGHDAYNLIKDKDIDLAILDIRMPGYSGLDISKMIFVNNLKTKVIIVSGYAEFSYAQKAITYGVLGYLLKPVEYEELEVLLLRAQRMLSSDEGRDLSADFMNYIEENNTAMMESYLKDQGLGCEQYYIASTYGNVASPVDHGISFSIGIGQNIYISDKSYTEADFSSITYAGIGLFPTAVNIASLRHAIYECGAMCFNSFMNGEDEKASIVCSSCAGFEKTSLYKSITSANSFNEKDKLIVLLNNLKEPKYRSQMNINSTMRLNNLLFSNTQLFPNGQDYYIYNYKQLIHDYSSFDNLIDSLVFHLGDASEIIEDDKSFSNTYFLKIMKYINTYYNENLSLKDVAAVVNLNPNYVSQLFKKSSGSTFSHYLTNLRITNAKKLISTTNTSINEIASQTGFNDYFYFLKTFKKMTGKTPSEYRANPE</sequence>
<evidence type="ECO:0000256" key="1">
    <source>
        <dbReference type="ARBA" id="ARBA00004496"/>
    </source>
</evidence>
<evidence type="ECO:0000256" key="4">
    <source>
        <dbReference type="ARBA" id="ARBA00022553"/>
    </source>
</evidence>
<dbReference type="InterPro" id="IPR020449">
    <property type="entry name" value="Tscrpt_reg_AraC-type_HTH"/>
</dbReference>
<evidence type="ECO:0000256" key="10">
    <source>
        <dbReference type="PROSITE-ProRule" id="PRU00169"/>
    </source>
</evidence>
<dbReference type="SUPFAM" id="SSF46689">
    <property type="entry name" value="Homeodomain-like"/>
    <property type="match status" value="2"/>
</dbReference>
<proteinExistence type="predicted"/>
<dbReference type="SMART" id="SM00448">
    <property type="entry name" value="REC"/>
    <property type="match status" value="1"/>
</dbReference>
<dbReference type="OrthoDB" id="185320at2"/>
<organism evidence="13 14">
    <name type="scientific">Butyrivibrio fibrisolvens DSM 3071</name>
    <dbReference type="NCBI Taxonomy" id="1121131"/>
    <lineage>
        <taxon>Bacteria</taxon>
        <taxon>Bacillati</taxon>
        <taxon>Bacillota</taxon>
        <taxon>Clostridia</taxon>
        <taxon>Lachnospirales</taxon>
        <taxon>Lachnospiraceae</taxon>
        <taxon>Butyrivibrio</taxon>
    </lineage>
</organism>
<keyword evidence="7" id="KW-0238">DNA-binding</keyword>
<dbReference type="EMBL" id="FQXK01000012">
    <property type="protein sequence ID" value="SHI13620.1"/>
    <property type="molecule type" value="Genomic_DNA"/>
</dbReference>
<name>A0A1M5YNW1_BUTFI</name>
<dbReference type="Gene3D" id="3.40.50.2300">
    <property type="match status" value="1"/>
</dbReference>
<evidence type="ECO:0000256" key="3">
    <source>
        <dbReference type="ARBA" id="ARBA00022490"/>
    </source>
</evidence>
<dbReference type="InterPro" id="IPR011006">
    <property type="entry name" value="CheY-like_superfamily"/>
</dbReference>
<dbReference type="GO" id="GO:0000160">
    <property type="term" value="P:phosphorelay signal transduction system"/>
    <property type="evidence" value="ECO:0007669"/>
    <property type="project" value="UniProtKB-KW"/>
</dbReference>
<keyword evidence="14" id="KW-1185">Reference proteome</keyword>
<dbReference type="PANTHER" id="PTHR42713:SF3">
    <property type="entry name" value="TRANSCRIPTIONAL REGULATORY PROTEIN HPTR"/>
    <property type="match status" value="1"/>
</dbReference>
<dbReference type="Proteomes" id="UP000184278">
    <property type="component" value="Unassembled WGS sequence"/>
</dbReference>
<dbReference type="InterPro" id="IPR051552">
    <property type="entry name" value="HptR"/>
</dbReference>
<dbReference type="AlphaFoldDB" id="A0A1M5YNW1"/>
<keyword evidence="8" id="KW-0804">Transcription</keyword>
<dbReference type="PROSITE" id="PS01124">
    <property type="entry name" value="HTH_ARAC_FAMILY_2"/>
    <property type="match status" value="1"/>
</dbReference>
<dbReference type="InterPro" id="IPR018062">
    <property type="entry name" value="HTH_AraC-typ_CS"/>
</dbReference>
<dbReference type="Pfam" id="PF12833">
    <property type="entry name" value="HTH_18"/>
    <property type="match status" value="1"/>
</dbReference>
<dbReference type="GO" id="GO:0005737">
    <property type="term" value="C:cytoplasm"/>
    <property type="evidence" value="ECO:0007669"/>
    <property type="project" value="UniProtKB-SubCell"/>
</dbReference>
<keyword evidence="5" id="KW-0902">Two-component regulatory system</keyword>
<dbReference type="STRING" id="1121131.SAMN02745229_01631"/>
<reference evidence="14" key="1">
    <citation type="submission" date="2016-11" db="EMBL/GenBank/DDBJ databases">
        <authorList>
            <person name="Varghese N."/>
            <person name="Submissions S."/>
        </authorList>
    </citation>
    <scope>NUCLEOTIDE SEQUENCE [LARGE SCALE GENOMIC DNA]</scope>
    <source>
        <strain evidence="14">DSM 3071</strain>
    </source>
</reference>
<evidence type="ECO:0000256" key="9">
    <source>
        <dbReference type="ARBA" id="ARBA00024867"/>
    </source>
</evidence>
<dbReference type="CDD" id="cd17536">
    <property type="entry name" value="REC_YesN-like"/>
    <property type="match status" value="1"/>
</dbReference>
<keyword evidence="6" id="KW-0805">Transcription regulation</keyword>
<dbReference type="Pfam" id="PF00072">
    <property type="entry name" value="Response_reg"/>
    <property type="match status" value="1"/>
</dbReference>
<feature type="domain" description="Response regulatory" evidence="12">
    <location>
        <begin position="3"/>
        <end position="120"/>
    </location>
</feature>
<feature type="domain" description="HTH araC/xylS-type" evidence="11">
    <location>
        <begin position="360"/>
        <end position="458"/>
    </location>
</feature>
<keyword evidence="3" id="KW-0963">Cytoplasm</keyword>
<evidence type="ECO:0000313" key="13">
    <source>
        <dbReference type="EMBL" id="SHI13620.1"/>
    </source>
</evidence>
<gene>
    <name evidence="13" type="ORF">SAMN02745229_01631</name>
</gene>
<dbReference type="Gene3D" id="1.10.10.60">
    <property type="entry name" value="Homeodomain-like"/>
    <property type="match status" value="2"/>
</dbReference>
<keyword evidence="4 10" id="KW-0597">Phosphoprotein</keyword>
<dbReference type="GO" id="GO:0003700">
    <property type="term" value="F:DNA-binding transcription factor activity"/>
    <property type="evidence" value="ECO:0007669"/>
    <property type="project" value="InterPro"/>
</dbReference>
<evidence type="ECO:0000259" key="11">
    <source>
        <dbReference type="PROSITE" id="PS01124"/>
    </source>
</evidence>
<evidence type="ECO:0000256" key="2">
    <source>
        <dbReference type="ARBA" id="ARBA00018672"/>
    </source>
</evidence>
<evidence type="ECO:0000256" key="7">
    <source>
        <dbReference type="ARBA" id="ARBA00023125"/>
    </source>
</evidence>
<dbReference type="PROSITE" id="PS50110">
    <property type="entry name" value="RESPONSE_REGULATORY"/>
    <property type="match status" value="1"/>
</dbReference>
<dbReference type="GeneID" id="89511930"/>
<dbReference type="InterPro" id="IPR009057">
    <property type="entry name" value="Homeodomain-like_sf"/>
</dbReference>